<sequence>MVRLRLNGENLLSRVNKLIANFSWQSAIQKPGFYNNTFANFLQRPHAKAWAAPAGTQTLARLTQAEILSQPAFAGFVCIATPLRVSDFDEGIVQETGFLESKKECPSLLMLLLPAII</sequence>
<evidence type="ECO:0000313" key="1">
    <source>
        <dbReference type="EMBL" id="GET39154.1"/>
    </source>
</evidence>
<keyword evidence="2" id="KW-1185">Reference proteome</keyword>
<comment type="caution">
    <text evidence="1">The sequence shown here is derived from an EMBL/GenBank/DDBJ whole genome shotgun (WGS) entry which is preliminary data.</text>
</comment>
<proteinExistence type="predicted"/>
<dbReference type="AlphaFoldDB" id="A0AAV3XAB1"/>
<accession>A0AAV3XAB1</accession>
<dbReference type="Proteomes" id="UP001050975">
    <property type="component" value="Unassembled WGS sequence"/>
</dbReference>
<name>A0AAV3XAB1_9CYAN</name>
<reference evidence="1" key="1">
    <citation type="submission" date="2019-10" db="EMBL/GenBank/DDBJ databases">
        <title>Draft genome sequece of Microseira wollei NIES-4236.</title>
        <authorList>
            <person name="Yamaguchi H."/>
            <person name="Suzuki S."/>
            <person name="Kawachi M."/>
        </authorList>
    </citation>
    <scope>NUCLEOTIDE SEQUENCE</scope>
    <source>
        <strain evidence="1">NIES-4236</strain>
    </source>
</reference>
<gene>
    <name evidence="1" type="ORF">MiSe_39180</name>
</gene>
<protein>
    <submittedName>
        <fullName evidence="1">Uncharacterized protein</fullName>
    </submittedName>
</protein>
<evidence type="ECO:0000313" key="2">
    <source>
        <dbReference type="Proteomes" id="UP001050975"/>
    </source>
</evidence>
<dbReference type="EMBL" id="BLAY01000060">
    <property type="protein sequence ID" value="GET39154.1"/>
    <property type="molecule type" value="Genomic_DNA"/>
</dbReference>
<organism evidence="1 2">
    <name type="scientific">Microseira wollei NIES-4236</name>
    <dbReference type="NCBI Taxonomy" id="2530354"/>
    <lineage>
        <taxon>Bacteria</taxon>
        <taxon>Bacillati</taxon>
        <taxon>Cyanobacteriota</taxon>
        <taxon>Cyanophyceae</taxon>
        <taxon>Oscillatoriophycideae</taxon>
        <taxon>Aerosakkonematales</taxon>
        <taxon>Aerosakkonemataceae</taxon>
        <taxon>Microseira</taxon>
    </lineage>
</organism>